<keyword evidence="6" id="KW-0547">Nucleotide-binding</keyword>
<keyword evidence="1" id="KW-0378">Hydrolase</keyword>
<feature type="domain" description="Helicase ATP-binding" evidence="4">
    <location>
        <begin position="630"/>
        <end position="792"/>
    </location>
</feature>
<reference evidence="6 7" key="1">
    <citation type="submission" date="2017-04" db="EMBL/GenBank/DDBJ databases">
        <title>Bacillus krulwichiae AM31D Genome sequencing and assembly.</title>
        <authorList>
            <person name="Krulwich T.A."/>
            <person name="Anastor L."/>
            <person name="Ehrlich R."/>
            <person name="Ehrlich G.D."/>
            <person name="Janto B."/>
        </authorList>
    </citation>
    <scope>NUCLEOTIDE SEQUENCE [LARGE SCALE GENOMIC DNA]</scope>
    <source>
        <strain evidence="6 7">AM31D</strain>
    </source>
</reference>
<dbReference type="GO" id="GO:0016787">
    <property type="term" value="F:hydrolase activity"/>
    <property type="evidence" value="ECO:0007669"/>
    <property type="project" value="UniProtKB-KW"/>
</dbReference>
<dbReference type="Proteomes" id="UP000193006">
    <property type="component" value="Chromosome"/>
</dbReference>
<protein>
    <submittedName>
        <fullName evidence="6">ATP-dependent helicase HepA</fullName>
    </submittedName>
</protein>
<dbReference type="Pfam" id="PF00176">
    <property type="entry name" value="SNF2-rel_dom"/>
    <property type="match status" value="1"/>
</dbReference>
<accession>A0A1X9M9Y7</accession>
<dbReference type="GO" id="GO:0005524">
    <property type="term" value="F:ATP binding"/>
    <property type="evidence" value="ECO:0007669"/>
    <property type="project" value="InterPro"/>
</dbReference>
<dbReference type="Gene3D" id="3.40.50.10810">
    <property type="entry name" value="Tandem AAA-ATPase domain"/>
    <property type="match status" value="1"/>
</dbReference>
<dbReference type="SUPFAM" id="SSF52540">
    <property type="entry name" value="P-loop containing nucleoside triphosphate hydrolases"/>
    <property type="match status" value="2"/>
</dbReference>
<evidence type="ECO:0000256" key="2">
    <source>
        <dbReference type="PROSITE-ProRule" id="PRU00325"/>
    </source>
</evidence>
<dbReference type="InterPro" id="IPR049730">
    <property type="entry name" value="SNF2/RAD54-like_C"/>
</dbReference>
<keyword evidence="2" id="KW-0863">Zinc-finger</keyword>
<dbReference type="Pfam" id="PF08455">
    <property type="entry name" value="SNF2_assoc"/>
    <property type="match status" value="1"/>
</dbReference>
<dbReference type="KEGG" id="bkw:BkAM31D_10460"/>
<evidence type="ECO:0000259" key="4">
    <source>
        <dbReference type="PROSITE" id="PS51192"/>
    </source>
</evidence>
<dbReference type="InterPro" id="IPR013663">
    <property type="entry name" value="Helicase_SWF/SNF/SWI_bac"/>
</dbReference>
<dbReference type="RefSeq" id="WP_066151680.1">
    <property type="nucleotide sequence ID" value="NZ_CP020814.1"/>
</dbReference>
<dbReference type="Pfam" id="PF00271">
    <property type="entry name" value="Helicase_C"/>
    <property type="match status" value="1"/>
</dbReference>
<evidence type="ECO:0000259" key="3">
    <source>
        <dbReference type="PROSITE" id="PS50966"/>
    </source>
</evidence>
<dbReference type="PROSITE" id="PS50966">
    <property type="entry name" value="ZF_SWIM"/>
    <property type="match status" value="1"/>
</dbReference>
<dbReference type="STRING" id="199441.BkAM31D_10460"/>
<dbReference type="SMART" id="SM00487">
    <property type="entry name" value="DEXDc"/>
    <property type="match status" value="1"/>
</dbReference>
<dbReference type="InterPro" id="IPR014001">
    <property type="entry name" value="Helicase_ATP-bd"/>
</dbReference>
<proteinExistence type="predicted"/>
<keyword evidence="6" id="KW-0067">ATP-binding</keyword>
<keyword evidence="2" id="KW-0479">Metal-binding</keyword>
<keyword evidence="7" id="KW-1185">Reference proteome</keyword>
<dbReference type="CDD" id="cd18793">
    <property type="entry name" value="SF2_C_SNF"/>
    <property type="match status" value="1"/>
</dbReference>
<organism evidence="6 7">
    <name type="scientific">Halalkalibacter krulwichiae</name>
    <dbReference type="NCBI Taxonomy" id="199441"/>
    <lineage>
        <taxon>Bacteria</taxon>
        <taxon>Bacillati</taxon>
        <taxon>Bacillota</taxon>
        <taxon>Bacilli</taxon>
        <taxon>Bacillales</taxon>
        <taxon>Bacillaceae</taxon>
        <taxon>Halalkalibacter</taxon>
    </lineage>
</organism>
<evidence type="ECO:0000256" key="1">
    <source>
        <dbReference type="ARBA" id="ARBA00022801"/>
    </source>
</evidence>
<dbReference type="PROSITE" id="PS51194">
    <property type="entry name" value="HELICASE_CTER"/>
    <property type="match status" value="1"/>
</dbReference>
<gene>
    <name evidence="6" type="ORF">BkAM31D_10460</name>
</gene>
<dbReference type="PROSITE" id="PS51192">
    <property type="entry name" value="HELICASE_ATP_BIND_1"/>
    <property type="match status" value="1"/>
</dbReference>
<dbReference type="SMART" id="SM00490">
    <property type="entry name" value="HELICc"/>
    <property type="match status" value="1"/>
</dbReference>
<dbReference type="InterPro" id="IPR007527">
    <property type="entry name" value="Znf_SWIM"/>
</dbReference>
<evidence type="ECO:0000313" key="6">
    <source>
        <dbReference type="EMBL" id="ARK30216.1"/>
    </source>
</evidence>
<keyword evidence="6" id="KW-0347">Helicase</keyword>
<dbReference type="EMBL" id="CP020814">
    <property type="protein sequence ID" value="ARK30216.1"/>
    <property type="molecule type" value="Genomic_DNA"/>
</dbReference>
<dbReference type="PANTHER" id="PTHR10799">
    <property type="entry name" value="SNF2/RAD54 HELICASE FAMILY"/>
    <property type="match status" value="1"/>
</dbReference>
<evidence type="ECO:0000259" key="5">
    <source>
        <dbReference type="PROSITE" id="PS51194"/>
    </source>
</evidence>
<name>A0A1X9M9Y7_9BACI</name>
<dbReference type="InterPro" id="IPR027417">
    <property type="entry name" value="P-loop_NTPase"/>
</dbReference>
<feature type="domain" description="Helicase C-terminal" evidence="5">
    <location>
        <begin position="902"/>
        <end position="1059"/>
    </location>
</feature>
<dbReference type="FunFam" id="3.40.50.300:FF:000533">
    <property type="entry name" value="Helicase, Snf2 family"/>
    <property type="match status" value="1"/>
</dbReference>
<keyword evidence="2" id="KW-0862">Zinc</keyword>
<feature type="domain" description="SWIM-type" evidence="3">
    <location>
        <begin position="55"/>
        <end position="94"/>
    </location>
</feature>
<evidence type="ECO:0000313" key="7">
    <source>
        <dbReference type="Proteomes" id="UP000193006"/>
    </source>
</evidence>
<dbReference type="InterPro" id="IPR001650">
    <property type="entry name" value="Helicase_C-like"/>
</dbReference>
<dbReference type="InterPro" id="IPR038718">
    <property type="entry name" value="SNF2-like_sf"/>
</dbReference>
<dbReference type="GO" id="GO:0008270">
    <property type="term" value="F:zinc ion binding"/>
    <property type="evidence" value="ECO:0007669"/>
    <property type="project" value="UniProtKB-KW"/>
</dbReference>
<sequence length="1070" mass="122685">MKHSWLQAAFIVSVASSQATFNRGINYFRLGKITDLSYDSLTQKYTATVDGSFLYDCEVTINGEEEIDFQCDCEAALTYSGACKHIVAMLFAIKEQQKEIETIQTSPIKSRSSMLYAFKQSSAEENPLPFSETKELAVHYELVFSTNYHHSMIDKVELKLKVGNKRMYVVREIDEFIHSWIDKKAYTFTPNFTFDPKDHHFNEQDSAVFELLYTHLEIQATKQHQSFYYRQNQTRTLEIPAITFHSLLDLLNGANLSYLLSNDHQINHVTIKPLGSDRLLHFSLEESRNRHGLIQLASSNIEQFVFAEEAFQILIEGNTIYSLTTTQAKELEMIGEHTTSNETLDLIPKEELEAFCSYVLPTLSSIGQVTLQDTLHKSIEKRPLQAKLFLDIDNGTLYARLSFEYGEHIRNPFYESEEKATTKIITRDVRKEEQILHVLKRTNFTINEGQLTLSDWETIIPFMFEELPLLQKQLDVYTTSAVKKVIAIPPTTPSVQLDVNNETNWLDVSFSIEGIPEADIMNVLQALQSGMKYYKLSSGAYLQLNHERFDSMKKVIKTVTTTKRSLDKDMAIPLHKAFELEKATSSTRISKRLHQLLSDVQQPEFSDWPMPKDFHAELRDYQVNGYRWLRTLNLVGLSGILADDMGLGKTVQTIAFLQAEIEVRPTFQAMIVAPASLIYNWEKEIRKFAPALKTIVLAGTKQTREQLFQGNIKETDVFITSYPLLQRDYKNYENHLFQTIILDEAQAIKNDATKTTKSVRSLQAGSCFALSGTPIENHQDELFSIFHSLLPGMLGTKKQFKDLENTVIKKRVRPFILRRLKKDVLSELPEKIETVQYTDLSKDQKKMYLAQVKQLTEDVNDAIVTNQFQQKRIEILAGLTRLRQICCHPNLINHEDKYESGKLNRLLEYVEEGIQAGQRIVIFSQFTSMLQLIKEAFLNKEWTYHYLDGQTPAKQRVEMAEQFNNGEKPLFLVSLKAGGTGLNLIGGDTVILYDTWWNPAIEEQAADRVYRYGQTKTVQVIKLIANGTIEEKILDLHDRKKALVDAIIQPGEESLQALSAEDIKQLLTFS</sequence>
<dbReference type="AlphaFoldDB" id="A0A1X9M9Y7"/>
<dbReference type="GO" id="GO:0004386">
    <property type="term" value="F:helicase activity"/>
    <property type="evidence" value="ECO:0007669"/>
    <property type="project" value="UniProtKB-KW"/>
</dbReference>
<dbReference type="InterPro" id="IPR000330">
    <property type="entry name" value="SNF2_N"/>
</dbReference>
<dbReference type="Gene3D" id="3.40.50.300">
    <property type="entry name" value="P-loop containing nucleotide triphosphate hydrolases"/>
    <property type="match status" value="1"/>
</dbReference>